<reference evidence="1 2" key="1">
    <citation type="submission" date="2019-08" db="EMBL/GenBank/DDBJ databases">
        <authorList>
            <person name="Alioto T."/>
            <person name="Alioto T."/>
            <person name="Gomez Garrido J."/>
        </authorList>
    </citation>
    <scope>NUCLEOTIDE SEQUENCE [LARGE SCALE GENOMIC DNA]</scope>
</reference>
<sequence>MNEINEDIERVIDLLNVLKTRYFFLRTQYDIELNSNLMNIHPDYQGTSNVKNLQSFIMIELYLLEYACTYGIFSLNLYATRLKSNFFENDKDHHFLEILKKEVQSLLETNNEIKNLSVDSYHSFHSYINSYMVYANVLNDINISETIEMNETQTKKKRDKLMKKMSNINMMANFITFLVTDKFTDFRTEDGRATLNIAIKYRTPRTIKYYTDKQNSKK</sequence>
<protein>
    <submittedName>
        <fullName evidence="1">Uncharacterized protein</fullName>
    </submittedName>
</protein>
<evidence type="ECO:0000313" key="2">
    <source>
        <dbReference type="Proteomes" id="UP000325440"/>
    </source>
</evidence>
<accession>A0A5E4N3T7</accession>
<dbReference type="OrthoDB" id="6592213at2759"/>
<proteinExistence type="predicted"/>
<dbReference type="EMBL" id="CABPRJ010001894">
    <property type="protein sequence ID" value="VVC39286.1"/>
    <property type="molecule type" value="Genomic_DNA"/>
</dbReference>
<dbReference type="Proteomes" id="UP000325440">
    <property type="component" value="Unassembled WGS sequence"/>
</dbReference>
<gene>
    <name evidence="1" type="ORF">CINCED_3A014100</name>
</gene>
<keyword evidence="2" id="KW-1185">Reference proteome</keyword>
<name>A0A5E4N3T7_9HEMI</name>
<evidence type="ECO:0000313" key="1">
    <source>
        <dbReference type="EMBL" id="VVC39286.1"/>
    </source>
</evidence>
<dbReference type="AlphaFoldDB" id="A0A5E4N3T7"/>
<organism evidence="1 2">
    <name type="scientific">Cinara cedri</name>
    <dbReference type="NCBI Taxonomy" id="506608"/>
    <lineage>
        <taxon>Eukaryota</taxon>
        <taxon>Metazoa</taxon>
        <taxon>Ecdysozoa</taxon>
        <taxon>Arthropoda</taxon>
        <taxon>Hexapoda</taxon>
        <taxon>Insecta</taxon>
        <taxon>Pterygota</taxon>
        <taxon>Neoptera</taxon>
        <taxon>Paraneoptera</taxon>
        <taxon>Hemiptera</taxon>
        <taxon>Sternorrhyncha</taxon>
        <taxon>Aphidomorpha</taxon>
        <taxon>Aphidoidea</taxon>
        <taxon>Aphididae</taxon>
        <taxon>Lachninae</taxon>
        <taxon>Cinara</taxon>
    </lineage>
</organism>